<evidence type="ECO:0000313" key="1">
    <source>
        <dbReference type="EMBL" id="OAV96229.1"/>
    </source>
</evidence>
<accession>A0A0C4FAK5</accession>
<reference evidence="1" key="1">
    <citation type="submission" date="2009-11" db="EMBL/GenBank/DDBJ databases">
        <authorList>
            <consortium name="The Broad Institute Genome Sequencing Platform"/>
            <person name="Ward D."/>
            <person name="Feldgarden M."/>
            <person name="Earl A."/>
            <person name="Young S.K."/>
            <person name="Zeng Q."/>
            <person name="Koehrsen M."/>
            <person name="Alvarado L."/>
            <person name="Berlin A."/>
            <person name="Bochicchio J."/>
            <person name="Borenstein D."/>
            <person name="Chapman S.B."/>
            <person name="Chen Z."/>
            <person name="Engels R."/>
            <person name="Freedman E."/>
            <person name="Gellesch M."/>
            <person name="Goldberg J."/>
            <person name="Griggs A."/>
            <person name="Gujja S."/>
            <person name="Heilman E."/>
            <person name="Heiman D."/>
            <person name="Hepburn T."/>
            <person name="Howarth C."/>
            <person name="Jen D."/>
            <person name="Larson L."/>
            <person name="Lewis B."/>
            <person name="Mehta T."/>
            <person name="Park D."/>
            <person name="Pearson M."/>
            <person name="Roberts A."/>
            <person name="Saif S."/>
            <person name="Shea T."/>
            <person name="Shenoy N."/>
            <person name="Sisk P."/>
            <person name="Stolte C."/>
            <person name="Sykes S."/>
            <person name="Thomson T."/>
            <person name="Walk T."/>
            <person name="White J."/>
            <person name="Yandava C."/>
            <person name="Izard J."/>
            <person name="Baranova O.V."/>
            <person name="Blanton J.M."/>
            <person name="Tanner A.C."/>
            <person name="Dewhirst F.E."/>
            <person name="Haas B."/>
            <person name="Nusbaum C."/>
            <person name="Birren B."/>
        </authorList>
    </citation>
    <scope>NUCLEOTIDE SEQUENCE [LARGE SCALE GENOMIC DNA]</scope>
    <source>
        <strain evidence="1">1-1 BBBD Race 1</strain>
    </source>
</reference>
<dbReference type="EMBL" id="ADAS02000021">
    <property type="protein sequence ID" value="OAV96229.1"/>
    <property type="molecule type" value="Genomic_DNA"/>
</dbReference>
<name>A0A0C4FAK5_PUCT1</name>
<reference evidence="2" key="4">
    <citation type="submission" date="2025-05" db="UniProtKB">
        <authorList>
            <consortium name="EnsemblFungi"/>
        </authorList>
    </citation>
    <scope>IDENTIFICATION</scope>
    <source>
        <strain evidence="2">isolate 1-1 / race 1 (BBBD)</strain>
    </source>
</reference>
<keyword evidence="3" id="KW-1185">Reference proteome</keyword>
<dbReference type="AlphaFoldDB" id="A0A0C4FAK5"/>
<reference evidence="2 3" key="3">
    <citation type="journal article" date="2017" name="G3 (Bethesda)">
        <title>Comparative analysis highlights variable genome content of wheat rusts and divergence of the mating loci.</title>
        <authorList>
            <person name="Cuomo C.A."/>
            <person name="Bakkeren G."/>
            <person name="Khalil H.B."/>
            <person name="Panwar V."/>
            <person name="Joly D."/>
            <person name="Linning R."/>
            <person name="Sakthikumar S."/>
            <person name="Song X."/>
            <person name="Adiconis X."/>
            <person name="Fan L."/>
            <person name="Goldberg J.M."/>
            <person name="Levin J.Z."/>
            <person name="Young S."/>
            <person name="Zeng Q."/>
            <person name="Anikster Y."/>
            <person name="Bruce M."/>
            <person name="Wang M."/>
            <person name="Yin C."/>
            <person name="McCallum B."/>
            <person name="Szabo L.J."/>
            <person name="Hulbert S."/>
            <person name="Chen X."/>
            <person name="Fellers J.P."/>
        </authorList>
    </citation>
    <scope>NUCLEOTIDE SEQUENCE</scope>
    <source>
        <strain evidence="3">Isolate 1-1 / race 1 (BBBD)</strain>
        <strain evidence="2">isolate 1-1 / race 1 (BBBD)</strain>
    </source>
</reference>
<dbReference type="VEuPathDB" id="FungiDB:PTTG_10248"/>
<dbReference type="Proteomes" id="UP000005240">
    <property type="component" value="Unassembled WGS sequence"/>
</dbReference>
<evidence type="ECO:0000313" key="3">
    <source>
        <dbReference type="Proteomes" id="UP000005240"/>
    </source>
</evidence>
<sequence length="151" mass="16795">MDDSLHHRANFPSNLAISCKRRPGREDLCAEQNHFGDDLAAFGIAAKTWDASFALLNYLLLPRNTDCLRRRPRMEKLKLVLGTITVQVGTSNWNPSYRDLALQDPGNCFDGSINLPTGRARILMAMIEARSICSGPPAIPQRFTLISNQPS</sequence>
<dbReference type="OrthoDB" id="413520at2759"/>
<evidence type="ECO:0000313" key="2">
    <source>
        <dbReference type="EnsemblFungi" id="PTTG_10248-t43_1-p1"/>
    </source>
</evidence>
<gene>
    <name evidence="1" type="ORF">PTTG_10248</name>
</gene>
<protein>
    <submittedName>
        <fullName evidence="1 2">Uncharacterized protein</fullName>
    </submittedName>
</protein>
<dbReference type="EnsemblFungi" id="PTTG_10248-t43_1">
    <property type="protein sequence ID" value="PTTG_10248-t43_1-p1"/>
    <property type="gene ID" value="PTTG_10248"/>
</dbReference>
<reference evidence="1" key="2">
    <citation type="submission" date="2016-05" db="EMBL/GenBank/DDBJ databases">
        <title>Comparative analysis highlights variable genome content of wheat rusts and divergence of the mating loci.</title>
        <authorList>
            <person name="Cuomo C.A."/>
            <person name="Bakkeren G."/>
            <person name="Szabo L."/>
            <person name="Khalil H."/>
            <person name="Joly D."/>
            <person name="Goldberg J."/>
            <person name="Young S."/>
            <person name="Zeng Q."/>
            <person name="Fellers J."/>
        </authorList>
    </citation>
    <scope>NUCLEOTIDE SEQUENCE [LARGE SCALE GENOMIC DNA]</scope>
    <source>
        <strain evidence="1">1-1 BBBD Race 1</strain>
    </source>
</reference>
<organism evidence="1">
    <name type="scientific">Puccinia triticina (isolate 1-1 / race 1 (BBBD))</name>
    <name type="common">Brown leaf rust fungus</name>
    <dbReference type="NCBI Taxonomy" id="630390"/>
    <lineage>
        <taxon>Eukaryota</taxon>
        <taxon>Fungi</taxon>
        <taxon>Dikarya</taxon>
        <taxon>Basidiomycota</taxon>
        <taxon>Pucciniomycotina</taxon>
        <taxon>Pucciniomycetes</taxon>
        <taxon>Pucciniales</taxon>
        <taxon>Pucciniaceae</taxon>
        <taxon>Puccinia</taxon>
    </lineage>
</organism>
<proteinExistence type="predicted"/>